<dbReference type="Proteomes" id="UP001206925">
    <property type="component" value="Unassembled WGS sequence"/>
</dbReference>
<reference evidence="1" key="1">
    <citation type="submission" date="2022-06" db="EMBL/GenBank/DDBJ databases">
        <title>Uncovering the hologenomic basis of an extraordinary plant invasion.</title>
        <authorList>
            <person name="Bieker V.C."/>
            <person name="Martin M.D."/>
            <person name="Gilbert T."/>
            <person name="Hodgins K."/>
            <person name="Battlay P."/>
            <person name="Petersen B."/>
            <person name="Wilson J."/>
        </authorList>
    </citation>
    <scope>NUCLEOTIDE SEQUENCE</scope>
    <source>
        <strain evidence="1">AA19_3_7</strain>
        <tissue evidence="1">Leaf</tissue>
    </source>
</reference>
<sequence length="122" mass="13256">MIKPSHPSLPLSCNLANKSDTSFDGYAFMVHISSSEELIELGWFSSGMSCRTKVKGLNFEMVRCQIFQDKPASRVGTADRSGSLRKWCDRYSTGVATGAAKGVAGSVKNTFGSNQGPRVTKW</sequence>
<dbReference type="AlphaFoldDB" id="A0AAD5GM80"/>
<comment type="caution">
    <text evidence="1">The sequence shown here is derived from an EMBL/GenBank/DDBJ whole genome shotgun (WGS) entry which is preliminary data.</text>
</comment>
<organism evidence="1 2">
    <name type="scientific">Ambrosia artemisiifolia</name>
    <name type="common">Common ragweed</name>
    <dbReference type="NCBI Taxonomy" id="4212"/>
    <lineage>
        <taxon>Eukaryota</taxon>
        <taxon>Viridiplantae</taxon>
        <taxon>Streptophyta</taxon>
        <taxon>Embryophyta</taxon>
        <taxon>Tracheophyta</taxon>
        <taxon>Spermatophyta</taxon>
        <taxon>Magnoliopsida</taxon>
        <taxon>eudicotyledons</taxon>
        <taxon>Gunneridae</taxon>
        <taxon>Pentapetalae</taxon>
        <taxon>asterids</taxon>
        <taxon>campanulids</taxon>
        <taxon>Asterales</taxon>
        <taxon>Asteraceae</taxon>
        <taxon>Asteroideae</taxon>
        <taxon>Heliantheae alliance</taxon>
        <taxon>Heliantheae</taxon>
        <taxon>Ambrosia</taxon>
    </lineage>
</organism>
<accession>A0AAD5GM80</accession>
<evidence type="ECO:0000313" key="2">
    <source>
        <dbReference type="Proteomes" id="UP001206925"/>
    </source>
</evidence>
<dbReference type="EMBL" id="JAMZMK010007456">
    <property type="protein sequence ID" value="KAI7744718.1"/>
    <property type="molecule type" value="Genomic_DNA"/>
</dbReference>
<proteinExistence type="predicted"/>
<protein>
    <submittedName>
        <fullName evidence="1">Uncharacterized protein</fullName>
    </submittedName>
</protein>
<evidence type="ECO:0000313" key="1">
    <source>
        <dbReference type="EMBL" id="KAI7744718.1"/>
    </source>
</evidence>
<name>A0AAD5GM80_AMBAR</name>
<gene>
    <name evidence="1" type="ORF">M8C21_026830</name>
</gene>
<keyword evidence="2" id="KW-1185">Reference proteome</keyword>